<dbReference type="RefSeq" id="WP_154780843.1">
    <property type="nucleotide sequence ID" value="NZ_WMBC01000014.1"/>
</dbReference>
<evidence type="ECO:0000313" key="4">
    <source>
        <dbReference type="EMBL" id="MTD62386.1"/>
    </source>
</evidence>
<dbReference type="SFLD" id="SFLDS00003">
    <property type="entry name" value="Haloacid_Dehalogenase"/>
    <property type="match status" value="1"/>
</dbReference>
<name>A0A844GJW6_9FIRM</name>
<dbReference type="FunFam" id="3.40.50.1000:FF:000036">
    <property type="entry name" value="HAD family hydrolase"/>
    <property type="match status" value="1"/>
</dbReference>
<gene>
    <name evidence="4" type="ORF">GKZ57_14345</name>
</gene>
<proteinExistence type="inferred from homology"/>
<evidence type="ECO:0000313" key="5">
    <source>
        <dbReference type="Proteomes" id="UP000437824"/>
    </source>
</evidence>
<sequence length="223" mass="24952">MAGKGEAVIFDMDGVIFDSETLVLNCWREVAECHGIRNIEIACHECLGTNSAVSKQIFLRHYGQDFPYDEYKAEMSEVFFGYASGGRLKKKPGVEKLLKYLKESGIKVALASSTREAVVKKELEEGGLLGYFDEIVCGDMVKRSKPEPDIFLEACRRLRSEPKKCYVIEDSYNGIRAAHAAGMHPIMVPDLMEPTEEMQGLAETILGSLYDVIGYLEPFYLDA</sequence>
<dbReference type="PANTHER" id="PTHR18901:SF38">
    <property type="entry name" value="PSEUDOURIDINE-5'-PHOSPHATASE"/>
    <property type="match status" value="1"/>
</dbReference>
<evidence type="ECO:0000256" key="3">
    <source>
        <dbReference type="ARBA" id="ARBA00022801"/>
    </source>
</evidence>
<dbReference type="NCBIfam" id="TIGR01509">
    <property type="entry name" value="HAD-SF-IA-v3"/>
    <property type="match status" value="1"/>
</dbReference>
<dbReference type="SFLD" id="SFLDG01135">
    <property type="entry name" value="C1.5.6:_HAD__Beta-PGM__Phospha"/>
    <property type="match status" value="1"/>
</dbReference>
<dbReference type="InterPro" id="IPR006439">
    <property type="entry name" value="HAD-SF_hydro_IA"/>
</dbReference>
<dbReference type="Gene3D" id="1.10.150.240">
    <property type="entry name" value="Putative phosphatase, domain 2"/>
    <property type="match status" value="1"/>
</dbReference>
<dbReference type="GO" id="GO:0046872">
    <property type="term" value="F:metal ion binding"/>
    <property type="evidence" value="ECO:0007669"/>
    <property type="project" value="UniProtKB-KW"/>
</dbReference>
<keyword evidence="3 4" id="KW-0378">Hydrolase</keyword>
<dbReference type="NCBIfam" id="TIGR01549">
    <property type="entry name" value="HAD-SF-IA-v1"/>
    <property type="match status" value="1"/>
</dbReference>
<dbReference type="SFLD" id="SFLDG01129">
    <property type="entry name" value="C1.5:_HAD__Beta-PGM__Phosphata"/>
    <property type="match status" value="1"/>
</dbReference>
<dbReference type="Pfam" id="PF13419">
    <property type="entry name" value="HAD_2"/>
    <property type="match status" value="1"/>
</dbReference>
<dbReference type="InterPro" id="IPR041492">
    <property type="entry name" value="HAD_2"/>
</dbReference>
<reference evidence="4 5" key="1">
    <citation type="submission" date="2019-11" db="EMBL/GenBank/DDBJ databases">
        <title>Draft genome sequence of Blautia luti DSM 14534T, isolated from human stool.</title>
        <authorList>
            <person name="Ortiz R."/>
            <person name="Melis-Arcos F."/>
            <person name="Covarrubias P."/>
            <person name="Cardenas J.P."/>
            <person name="Perez-Donoso J."/>
            <person name="Almonacid D."/>
        </authorList>
    </citation>
    <scope>NUCLEOTIDE SEQUENCE [LARGE SCALE GENOMIC DNA]</scope>
    <source>
        <strain evidence="4 5">DSM 14534</strain>
    </source>
</reference>
<organism evidence="4 5">
    <name type="scientific">Blautia luti DSM 14534 = JCM 17040</name>
    <dbReference type="NCBI Taxonomy" id="649762"/>
    <lineage>
        <taxon>Bacteria</taxon>
        <taxon>Bacillati</taxon>
        <taxon>Bacillota</taxon>
        <taxon>Clostridia</taxon>
        <taxon>Lachnospirales</taxon>
        <taxon>Lachnospiraceae</taxon>
        <taxon>Blautia</taxon>
    </lineage>
</organism>
<evidence type="ECO:0000256" key="1">
    <source>
        <dbReference type="ARBA" id="ARBA00006171"/>
    </source>
</evidence>
<dbReference type="InterPro" id="IPR036412">
    <property type="entry name" value="HAD-like_sf"/>
</dbReference>
<keyword evidence="2" id="KW-0479">Metal-binding</keyword>
<dbReference type="AlphaFoldDB" id="A0A844GJW6"/>
<comment type="similarity">
    <text evidence="1">Belongs to the HAD-like hydrolase superfamily. CbbY/CbbZ/Gph/YieH family.</text>
</comment>
<comment type="caution">
    <text evidence="4">The sequence shown here is derived from an EMBL/GenBank/DDBJ whole genome shotgun (WGS) entry which is preliminary data.</text>
</comment>
<dbReference type="GO" id="GO:0016787">
    <property type="term" value="F:hydrolase activity"/>
    <property type="evidence" value="ECO:0007669"/>
    <property type="project" value="UniProtKB-KW"/>
</dbReference>
<dbReference type="InterPro" id="IPR023198">
    <property type="entry name" value="PGP-like_dom2"/>
</dbReference>
<evidence type="ECO:0000256" key="2">
    <source>
        <dbReference type="ARBA" id="ARBA00022723"/>
    </source>
</evidence>
<dbReference type="CDD" id="cd07505">
    <property type="entry name" value="HAD_BPGM-like"/>
    <property type="match status" value="1"/>
</dbReference>
<dbReference type="Proteomes" id="UP000437824">
    <property type="component" value="Unassembled WGS sequence"/>
</dbReference>
<dbReference type="InterPro" id="IPR023214">
    <property type="entry name" value="HAD_sf"/>
</dbReference>
<dbReference type="SUPFAM" id="SSF56784">
    <property type="entry name" value="HAD-like"/>
    <property type="match status" value="1"/>
</dbReference>
<protein>
    <submittedName>
        <fullName evidence="4">HAD-IA family hydrolase</fullName>
    </submittedName>
</protein>
<dbReference type="EMBL" id="WMBC01000014">
    <property type="protein sequence ID" value="MTD62386.1"/>
    <property type="molecule type" value="Genomic_DNA"/>
</dbReference>
<dbReference type="PRINTS" id="PR00413">
    <property type="entry name" value="HADHALOGNASE"/>
</dbReference>
<dbReference type="PANTHER" id="PTHR18901">
    <property type="entry name" value="2-DEOXYGLUCOSE-6-PHOSPHATE PHOSPHATASE 2"/>
    <property type="match status" value="1"/>
</dbReference>
<accession>A0A844GJW6</accession>
<dbReference type="Gene3D" id="3.40.50.1000">
    <property type="entry name" value="HAD superfamily/HAD-like"/>
    <property type="match status" value="1"/>
</dbReference>